<proteinExistence type="inferred from homology"/>
<dbReference type="PANTHER" id="PTHR43320:SF2">
    <property type="entry name" value="2-DEHYDRO-3-DEOXYGLUCONOKINASE_2-DEHYDRO-3-DEOXYGALACTONOKINASE"/>
    <property type="match status" value="1"/>
</dbReference>
<gene>
    <name evidence="5" type="ORF">DOK78_000125</name>
</gene>
<evidence type="ECO:0000256" key="1">
    <source>
        <dbReference type="ARBA" id="ARBA00010688"/>
    </source>
</evidence>
<reference evidence="5 6" key="1">
    <citation type="submission" date="2021-03" db="EMBL/GenBank/DDBJ databases">
        <authorList>
            <person name="Gilmore M.S."/>
            <person name="Schwartzman J."/>
            <person name="Van Tyne D."/>
            <person name="Martin M."/>
            <person name="Earl A.M."/>
            <person name="Manson A.L."/>
            <person name="Straub T."/>
            <person name="Salamzade R."/>
            <person name="Saavedra J."/>
            <person name="Lebreton F."/>
            <person name="Prichula J."/>
            <person name="Schaufler K."/>
            <person name="Gaca A."/>
            <person name="Sgardioli B."/>
            <person name="Wagenaar J."/>
            <person name="Strong T."/>
        </authorList>
    </citation>
    <scope>NUCLEOTIDE SEQUENCE [LARGE SCALE GENOMIC DNA]</scope>
    <source>
        <strain evidence="5 6">DIV2402</strain>
    </source>
</reference>
<comment type="similarity">
    <text evidence="1">Belongs to the carbohydrate kinase PfkB family.</text>
</comment>
<dbReference type="EMBL" id="CP147251">
    <property type="protein sequence ID" value="WYJ75550.1"/>
    <property type="molecule type" value="Genomic_DNA"/>
</dbReference>
<feature type="domain" description="Carbohydrate kinase PfkB" evidence="4">
    <location>
        <begin position="5"/>
        <end position="310"/>
    </location>
</feature>
<evidence type="ECO:0000313" key="5">
    <source>
        <dbReference type="EMBL" id="WYJ75550.1"/>
    </source>
</evidence>
<evidence type="ECO:0000259" key="4">
    <source>
        <dbReference type="Pfam" id="PF00294"/>
    </source>
</evidence>
<dbReference type="InterPro" id="IPR011611">
    <property type="entry name" value="PfkB_dom"/>
</dbReference>
<keyword evidence="6" id="KW-1185">Reference proteome</keyword>
<reference evidence="5 6" key="2">
    <citation type="submission" date="2024-03" db="EMBL/GenBank/DDBJ databases">
        <title>The Genome Sequence of Enterococcus sp. DIV2402.</title>
        <authorList>
            <consortium name="The Broad Institute Genomics Platform"/>
            <consortium name="The Broad Institute Microbial Omics Core"/>
            <consortium name="The Broad Institute Genomic Center for Infectious Diseases"/>
            <person name="Earl A."/>
            <person name="Manson A."/>
            <person name="Gilmore M."/>
            <person name="Schwartman J."/>
            <person name="Shea T."/>
            <person name="Abouelleil A."/>
            <person name="Cao P."/>
            <person name="Chapman S."/>
            <person name="Cusick C."/>
            <person name="Young S."/>
            <person name="Neafsey D."/>
            <person name="Nusbaum C."/>
            <person name="Birren B."/>
        </authorList>
    </citation>
    <scope>NUCLEOTIDE SEQUENCE [LARGE SCALE GENOMIC DNA]</scope>
    <source>
        <strain evidence="5 6">DIV2402</strain>
    </source>
</reference>
<dbReference type="CDD" id="cd01166">
    <property type="entry name" value="KdgK"/>
    <property type="match status" value="1"/>
</dbReference>
<accession>A0ABZ2SJ86</accession>
<dbReference type="Gene3D" id="3.40.1190.20">
    <property type="match status" value="1"/>
</dbReference>
<evidence type="ECO:0000313" key="6">
    <source>
        <dbReference type="Proteomes" id="UP000664701"/>
    </source>
</evidence>
<organism evidence="5 6">
    <name type="scientific">Candidatus Enterococcus lowellii</name>
    <dbReference type="NCBI Taxonomy" id="2230877"/>
    <lineage>
        <taxon>Bacteria</taxon>
        <taxon>Bacillati</taxon>
        <taxon>Bacillota</taxon>
        <taxon>Bacilli</taxon>
        <taxon>Lactobacillales</taxon>
        <taxon>Enterococcaceae</taxon>
        <taxon>Enterococcus</taxon>
    </lineage>
</organism>
<sequence length="333" mass="37409">MKIGAYGEVMLRLTPPEYRLLEQTHSLRMDYTGTGVNILGNLAHFGLDTWLLTNVPDNRLGDAAIVNLRKFGLKTDFVGKYHNHIGSYFAEVGFGSRPTYVTYQNRHNSSFGISTVTNYLIKEFLETVDLIHICGISLSLTDATWETACALAQQAKQLGKKVCFDFNFRPSLNTEAGKKALMKARYEAILPYCDLVFGTSRDLLELLEIPKEANEDNVRYIQRFLAHYEVEWFAGTQRTTMSEKPYISGRIITKNAHYETEPKLLTVLDRIGAGDAYAAGILLGYAEKWSLEKTAEFATTNAVVAHTLSGDVPLTTRAQIQQIMDYPGLDLIR</sequence>
<keyword evidence="3" id="KW-0418">Kinase</keyword>
<evidence type="ECO:0000256" key="2">
    <source>
        <dbReference type="ARBA" id="ARBA00022679"/>
    </source>
</evidence>
<dbReference type="Proteomes" id="UP000664701">
    <property type="component" value="Chromosome"/>
</dbReference>
<dbReference type="PANTHER" id="PTHR43320">
    <property type="entry name" value="SUGAR KINASE"/>
    <property type="match status" value="1"/>
</dbReference>
<keyword evidence="2" id="KW-0808">Transferase</keyword>
<dbReference type="Pfam" id="PF00294">
    <property type="entry name" value="PfkB"/>
    <property type="match status" value="1"/>
</dbReference>
<evidence type="ECO:0000256" key="3">
    <source>
        <dbReference type="ARBA" id="ARBA00022777"/>
    </source>
</evidence>
<protein>
    <submittedName>
        <fullName evidence="5">2-dehydro-3-deoxygluconokinase</fullName>
    </submittedName>
</protein>
<dbReference type="RefSeq" id="WP_207871729.1">
    <property type="nucleotide sequence ID" value="NZ_CP147251.1"/>
</dbReference>
<dbReference type="InterPro" id="IPR052700">
    <property type="entry name" value="Carb_kinase_PfkB-like"/>
</dbReference>
<name>A0ABZ2SJ86_9ENTE</name>
<dbReference type="SUPFAM" id="SSF53613">
    <property type="entry name" value="Ribokinase-like"/>
    <property type="match status" value="1"/>
</dbReference>
<dbReference type="InterPro" id="IPR029056">
    <property type="entry name" value="Ribokinase-like"/>
</dbReference>